<dbReference type="Proteomes" id="UP000801492">
    <property type="component" value="Unassembled WGS sequence"/>
</dbReference>
<evidence type="ECO:0000259" key="9">
    <source>
        <dbReference type="Pfam" id="PF05375"/>
    </source>
</evidence>
<evidence type="ECO:0000256" key="2">
    <source>
        <dbReference type="ARBA" id="ARBA00022525"/>
    </source>
</evidence>
<evidence type="ECO:0000256" key="6">
    <source>
        <dbReference type="ARBA" id="ARBA00029459"/>
    </source>
</evidence>
<keyword evidence="2" id="KW-0964">Secreted</keyword>
<accession>A0A8K0FXF7</accession>
<organism evidence="10 11">
    <name type="scientific">Ignelater luminosus</name>
    <name type="common">Cucubano</name>
    <name type="synonym">Pyrophorus luminosus</name>
    <dbReference type="NCBI Taxonomy" id="2038154"/>
    <lineage>
        <taxon>Eukaryota</taxon>
        <taxon>Metazoa</taxon>
        <taxon>Ecdysozoa</taxon>
        <taxon>Arthropoda</taxon>
        <taxon>Hexapoda</taxon>
        <taxon>Insecta</taxon>
        <taxon>Pterygota</taxon>
        <taxon>Neoptera</taxon>
        <taxon>Endopterygota</taxon>
        <taxon>Coleoptera</taxon>
        <taxon>Polyphaga</taxon>
        <taxon>Elateriformia</taxon>
        <taxon>Elateroidea</taxon>
        <taxon>Elateridae</taxon>
        <taxon>Agrypninae</taxon>
        <taxon>Pyrophorini</taxon>
        <taxon>Ignelater</taxon>
    </lineage>
</organism>
<feature type="signal peptide" evidence="8">
    <location>
        <begin position="1"/>
        <end position="19"/>
    </location>
</feature>
<feature type="compositionally biased region" description="Basic residues" evidence="7">
    <location>
        <begin position="312"/>
        <end position="325"/>
    </location>
</feature>
<keyword evidence="11" id="KW-1185">Reference proteome</keyword>
<name>A0A8K0FXF7_IGNLU</name>
<evidence type="ECO:0000256" key="1">
    <source>
        <dbReference type="ARBA" id="ARBA00004613"/>
    </source>
</evidence>
<evidence type="ECO:0000256" key="4">
    <source>
        <dbReference type="ARBA" id="ARBA00022900"/>
    </source>
</evidence>
<dbReference type="Pfam" id="PF05375">
    <property type="entry name" value="Pacifastin_I"/>
    <property type="match status" value="1"/>
</dbReference>
<comment type="similarity">
    <text evidence="6">Belongs to the protease inhibitor I19 family.</text>
</comment>
<feature type="domain" description="Pacifastin" evidence="9">
    <location>
        <begin position="68"/>
        <end position="104"/>
    </location>
</feature>
<dbReference type="OrthoDB" id="10026631at2759"/>
<sequence length="325" mass="37135">MTATKHFTTFLVLFILVNSSTVPRTIWRCHHGIIYRENNCRWCFCLLGLITKCMGIICSGEQYYELKQCRIGSTWIDHCNECACIKELGQVCTVKECIKSKHGESDKIYDGFSSTLHRNRPGNKNDFFSNFVSPPPSIQDVEGDSEESMPFSGHDSYDYFNDYNYSNHGNDYYNDFPPHFIPTPPSVEYYDRISSGLSLFSEYPDDDFPVGFIPTPPSLEALNNLHSASNENGVLGSEDTVSQAFIPTPPYITTTDDGSVISRHILSRRPPIIHNPSPPYYIQKQGPSSYVENNNPSQSSNKHRSSTSNRTGFRHKKRHRRRNRY</sequence>
<evidence type="ECO:0000256" key="7">
    <source>
        <dbReference type="SAM" id="MobiDB-lite"/>
    </source>
</evidence>
<reference evidence="10" key="1">
    <citation type="submission" date="2019-08" db="EMBL/GenBank/DDBJ databases">
        <title>The genome of the North American firefly Photinus pyralis.</title>
        <authorList>
            <consortium name="Photinus pyralis genome working group"/>
            <person name="Fallon T.R."/>
            <person name="Sander Lower S.E."/>
            <person name="Weng J.-K."/>
        </authorList>
    </citation>
    <scope>NUCLEOTIDE SEQUENCE</scope>
    <source>
        <strain evidence="10">TRF0915ILg1</strain>
        <tissue evidence="10">Whole body</tissue>
    </source>
</reference>
<comment type="caution">
    <text evidence="10">The sequence shown here is derived from an EMBL/GenBank/DDBJ whole genome shotgun (WGS) entry which is preliminary data.</text>
</comment>
<keyword evidence="3" id="KW-0646">Protease inhibitor</keyword>
<evidence type="ECO:0000256" key="8">
    <source>
        <dbReference type="SAM" id="SignalP"/>
    </source>
</evidence>
<dbReference type="InterPro" id="IPR008037">
    <property type="entry name" value="Pacifastin_dom"/>
</dbReference>
<dbReference type="AlphaFoldDB" id="A0A8K0FXF7"/>
<evidence type="ECO:0000256" key="5">
    <source>
        <dbReference type="ARBA" id="ARBA00023157"/>
    </source>
</evidence>
<feature type="region of interest" description="Disordered" evidence="7">
    <location>
        <begin position="267"/>
        <end position="325"/>
    </location>
</feature>
<dbReference type="SUPFAM" id="SSF57283">
    <property type="entry name" value="PMP inhibitors"/>
    <property type="match status" value="1"/>
</dbReference>
<dbReference type="GO" id="GO:0004867">
    <property type="term" value="F:serine-type endopeptidase inhibitor activity"/>
    <property type="evidence" value="ECO:0007669"/>
    <property type="project" value="UniProtKB-KW"/>
</dbReference>
<evidence type="ECO:0000313" key="11">
    <source>
        <dbReference type="Proteomes" id="UP000801492"/>
    </source>
</evidence>
<comment type="subcellular location">
    <subcellularLocation>
        <location evidence="1">Secreted</location>
    </subcellularLocation>
</comment>
<gene>
    <name evidence="10" type="ORF">ILUMI_26292</name>
</gene>
<keyword evidence="8" id="KW-0732">Signal</keyword>
<evidence type="ECO:0000313" key="10">
    <source>
        <dbReference type="EMBL" id="KAF2879882.1"/>
    </source>
</evidence>
<dbReference type="GO" id="GO:0005576">
    <property type="term" value="C:extracellular region"/>
    <property type="evidence" value="ECO:0007669"/>
    <property type="project" value="UniProtKB-SubCell"/>
</dbReference>
<keyword evidence="4" id="KW-0722">Serine protease inhibitor</keyword>
<feature type="compositionally biased region" description="Polar residues" evidence="7">
    <location>
        <begin position="285"/>
        <end position="311"/>
    </location>
</feature>
<protein>
    <recommendedName>
        <fullName evidence="9">Pacifastin domain-containing protein</fullName>
    </recommendedName>
</protein>
<feature type="chain" id="PRO_5035443265" description="Pacifastin domain-containing protein" evidence="8">
    <location>
        <begin position="20"/>
        <end position="325"/>
    </location>
</feature>
<evidence type="ECO:0000256" key="3">
    <source>
        <dbReference type="ARBA" id="ARBA00022690"/>
    </source>
</evidence>
<keyword evidence="5" id="KW-1015">Disulfide bond</keyword>
<dbReference type="EMBL" id="VTPC01091062">
    <property type="protein sequence ID" value="KAF2879882.1"/>
    <property type="molecule type" value="Genomic_DNA"/>
</dbReference>
<dbReference type="InterPro" id="IPR036201">
    <property type="entry name" value="Pacifastin_dom_sf"/>
</dbReference>
<proteinExistence type="inferred from homology"/>